<proteinExistence type="predicted"/>
<comment type="caution">
    <text evidence="2">The sequence shown here is derived from an EMBL/GenBank/DDBJ whole genome shotgun (WGS) entry which is preliminary data.</text>
</comment>
<accession>A0ABS8NA23</accession>
<dbReference type="InterPro" id="IPR048844">
    <property type="entry name" value="LpdD_chaperone-like"/>
</dbReference>
<dbReference type="Pfam" id="PF21758">
    <property type="entry name" value="PAC_bac"/>
    <property type="match status" value="1"/>
</dbReference>
<keyword evidence="3" id="KW-1185">Reference proteome</keyword>
<gene>
    <name evidence="2" type="ORF">LN736_17635</name>
</gene>
<evidence type="ECO:0000313" key="2">
    <source>
        <dbReference type="EMBL" id="MCC9296663.1"/>
    </source>
</evidence>
<reference evidence="2" key="1">
    <citation type="submission" date="2021-11" db="EMBL/GenBank/DDBJ databases">
        <authorList>
            <person name="Qingchun L."/>
            <person name="Dong Z."/>
            <person name="Zongwei Q."/>
            <person name="Jia Z."/>
            <person name="Duotao L."/>
        </authorList>
    </citation>
    <scope>NUCLEOTIDE SEQUENCE</scope>
    <source>
        <strain evidence="2">WLY-B-L2</strain>
    </source>
</reference>
<feature type="domain" description="Prenylated flavin chaperone LpdD-like" evidence="1">
    <location>
        <begin position="9"/>
        <end position="110"/>
    </location>
</feature>
<dbReference type="EMBL" id="JAJJPB010000041">
    <property type="protein sequence ID" value="MCC9296663.1"/>
    <property type="molecule type" value="Genomic_DNA"/>
</dbReference>
<dbReference type="Proteomes" id="UP001165422">
    <property type="component" value="Unassembled WGS sequence"/>
</dbReference>
<name>A0ABS8NA23_9CLOT</name>
<evidence type="ECO:0000259" key="1">
    <source>
        <dbReference type="Pfam" id="PF21758"/>
    </source>
</evidence>
<organism evidence="2 3">
    <name type="scientific">Clostridium aromativorans</name>
    <dbReference type="NCBI Taxonomy" id="2836848"/>
    <lineage>
        <taxon>Bacteria</taxon>
        <taxon>Bacillati</taxon>
        <taxon>Bacillota</taxon>
        <taxon>Clostridia</taxon>
        <taxon>Eubacteriales</taxon>
        <taxon>Clostridiaceae</taxon>
        <taxon>Clostridium</taxon>
    </lineage>
</organism>
<sequence>MIQVNKKFNKIQLKLVAYEMGKDVCIILTGGKSHLGSITIGVEGINKETFIVGKHKEYIITEKLGEMLKNRYCGNFVICCGIHIDNITEKEIEDIINLSCKMMEKVCVKLKIG</sequence>
<dbReference type="RefSeq" id="WP_229982105.1">
    <property type="nucleotide sequence ID" value="NZ_JAJJPB010000041.1"/>
</dbReference>
<evidence type="ECO:0000313" key="3">
    <source>
        <dbReference type="Proteomes" id="UP001165422"/>
    </source>
</evidence>
<protein>
    <recommendedName>
        <fullName evidence="1">Prenylated flavin chaperone LpdD-like domain-containing protein</fullName>
    </recommendedName>
</protein>